<proteinExistence type="predicted"/>
<dbReference type="InterPro" id="IPR043519">
    <property type="entry name" value="NT_sf"/>
</dbReference>
<accession>A0A2V3WBC5</accession>
<comment type="caution">
    <text evidence="1">The sequence shown here is derived from an EMBL/GenBank/DDBJ whole genome shotgun (WGS) entry which is preliminary data.</text>
</comment>
<evidence type="ECO:0000313" key="2">
    <source>
        <dbReference type="Proteomes" id="UP000247978"/>
    </source>
</evidence>
<organism evidence="1 2">
    <name type="scientific">Pseudogracilibacillus auburnensis</name>
    <dbReference type="NCBI Taxonomy" id="1494959"/>
    <lineage>
        <taxon>Bacteria</taxon>
        <taxon>Bacillati</taxon>
        <taxon>Bacillota</taxon>
        <taxon>Bacilli</taxon>
        <taxon>Bacillales</taxon>
        <taxon>Bacillaceae</taxon>
        <taxon>Pseudogracilibacillus</taxon>
    </lineage>
</organism>
<keyword evidence="2" id="KW-1185">Reference proteome</keyword>
<sequence length="61" mass="6785">MIEHIGSTSVAGLGAKPILDIMVGVSDLEEVNQFIIPLEKMGYEHVVHMEFPNRGFFRKGV</sequence>
<dbReference type="SUPFAM" id="SSF81301">
    <property type="entry name" value="Nucleotidyltransferase"/>
    <property type="match status" value="1"/>
</dbReference>
<gene>
    <name evidence="1" type="ORF">DFR56_101420</name>
</gene>
<evidence type="ECO:0000313" key="1">
    <source>
        <dbReference type="EMBL" id="PXW90508.1"/>
    </source>
</evidence>
<dbReference type="AlphaFoldDB" id="A0A2V3WBC5"/>
<name>A0A2V3WBC5_9BACI</name>
<dbReference type="Pfam" id="PF04229">
    <property type="entry name" value="GrpB"/>
    <property type="match status" value="1"/>
</dbReference>
<dbReference type="EMBL" id="QJJQ01000001">
    <property type="protein sequence ID" value="PXW90508.1"/>
    <property type="molecule type" value="Genomic_DNA"/>
</dbReference>
<dbReference type="PANTHER" id="PTHR34822:SF1">
    <property type="entry name" value="GRPB FAMILY PROTEIN"/>
    <property type="match status" value="1"/>
</dbReference>
<protein>
    <submittedName>
        <fullName evidence="1">GrpB protein</fullName>
    </submittedName>
</protein>
<reference evidence="1 2" key="1">
    <citation type="submission" date="2018-05" db="EMBL/GenBank/DDBJ databases">
        <title>Genomic Encyclopedia of Type Strains, Phase IV (KMG-IV): sequencing the most valuable type-strain genomes for metagenomic binning, comparative biology and taxonomic classification.</title>
        <authorList>
            <person name="Goeker M."/>
        </authorList>
    </citation>
    <scope>NUCLEOTIDE SEQUENCE [LARGE SCALE GENOMIC DNA]</scope>
    <source>
        <strain evidence="1 2">DSM 28556</strain>
    </source>
</reference>
<dbReference type="Proteomes" id="UP000247978">
    <property type="component" value="Unassembled WGS sequence"/>
</dbReference>
<dbReference type="InterPro" id="IPR007344">
    <property type="entry name" value="GrpB/CoaE"/>
</dbReference>
<dbReference type="Gene3D" id="3.30.460.10">
    <property type="entry name" value="Beta Polymerase, domain 2"/>
    <property type="match status" value="1"/>
</dbReference>
<dbReference type="PANTHER" id="PTHR34822">
    <property type="entry name" value="GRPB DOMAIN PROTEIN (AFU_ORTHOLOGUE AFUA_1G01530)"/>
    <property type="match status" value="1"/>
</dbReference>